<evidence type="ECO:0000256" key="5">
    <source>
        <dbReference type="RuleBase" id="RU362125"/>
    </source>
</evidence>
<dbReference type="InterPro" id="IPR006089">
    <property type="entry name" value="Acyl-CoA_DH_CS"/>
</dbReference>
<dbReference type="RefSeq" id="WP_076526049.1">
    <property type="nucleotide sequence ID" value="NZ_CP048103.1"/>
</dbReference>
<comment type="similarity">
    <text evidence="2 5">Belongs to the acyl-CoA dehydrogenase family.</text>
</comment>
<evidence type="ECO:0000256" key="2">
    <source>
        <dbReference type="ARBA" id="ARBA00009347"/>
    </source>
</evidence>
<dbReference type="PANTHER" id="PTHR42707">
    <property type="entry name" value="ACYL-COA DEHYDROGENASE"/>
    <property type="match status" value="1"/>
</dbReference>
<dbReference type="SUPFAM" id="SSF47203">
    <property type="entry name" value="Acyl-CoA dehydrogenase C-terminal domain-like"/>
    <property type="match status" value="1"/>
</dbReference>
<organism evidence="10 11">
    <name type="scientific">Kroppenstedtia eburnea</name>
    <dbReference type="NCBI Taxonomy" id="714067"/>
    <lineage>
        <taxon>Bacteria</taxon>
        <taxon>Bacillati</taxon>
        <taxon>Bacillota</taxon>
        <taxon>Bacilli</taxon>
        <taxon>Bacillales</taxon>
        <taxon>Thermoactinomycetaceae</taxon>
        <taxon>Kroppenstedtia</taxon>
    </lineage>
</organism>
<dbReference type="EMBL" id="FTOD01000012">
    <property type="protein sequence ID" value="SIT08210.1"/>
    <property type="molecule type" value="Genomic_DNA"/>
</dbReference>
<dbReference type="Gene3D" id="2.40.110.20">
    <property type="match status" value="1"/>
</dbReference>
<evidence type="ECO:0000256" key="3">
    <source>
        <dbReference type="ARBA" id="ARBA00022630"/>
    </source>
</evidence>
<dbReference type="PROSITE" id="PS00073">
    <property type="entry name" value="ACYL_COA_DH_2"/>
    <property type="match status" value="1"/>
</dbReference>
<dbReference type="GO" id="GO:0003995">
    <property type="term" value="F:acyl-CoA dehydrogenase activity"/>
    <property type="evidence" value="ECO:0007669"/>
    <property type="project" value="InterPro"/>
</dbReference>
<dbReference type="Proteomes" id="UP000186795">
    <property type="component" value="Unassembled WGS sequence"/>
</dbReference>
<accession>A0A1N7PCE7</accession>
<dbReference type="Pfam" id="PF00441">
    <property type="entry name" value="Acyl-CoA_dh_1"/>
    <property type="match status" value="1"/>
</dbReference>
<sequence length="604" mass="68562">MCKRRNIQREVDQAQYGGNNIPRPTVEPNFYLEDFNLQYLMRRYLPASMHQWADRELTHLGARVAGPIDQRAAYTDGEGQPRLVRYNRRGEEISQIVKNEGYLKTVKEVYGAGIVGYLYREVPELGRKAPYLYSYLQGYLLSESEPGFYCPVTLTLSAAHLIDRYGTPAQKETYLTGLTSLDEETLYEGATWLTERQGGSDVGANLTVATADPEAGPGVYRLTGEKFFASNAGAMVATVLARIHPDRPGTRGLGLFLVPWIKPDGTRNRIYVRRLKEKLGVNAVPSAEVILEEAEGYLIGDPDQGFKYMAEALNISRICNAVAATGIMRRAWYEAFHYARERHAFGRPILQYSMVKQTLAEMLMELEVNTGSTFDMIHLFDKVNSGQAAAEEEVMARMLISLIKYRTGEAAKEMTHQAIETLGGNGYIEEYVTPRLLRDAQVLTVWEGTANILALDLWRVIRKFRADEIFLQVMHSEVEGLTHPLSQPFKSDLEGRLRQIRENLTFLKDQPEEILTYHLKPLSDQIVDVYQLVCILKEAEDQAGTDGNGRKFIIAELYRQAHFQSTASDRIRQTRLPDLIHFDDLVDYRKVDVAELQQVKVNTR</sequence>
<feature type="domain" description="Acyl-CoA dehydrogenase/oxidase C-terminal" evidence="7">
    <location>
        <begin position="303"/>
        <end position="457"/>
    </location>
</feature>
<proteinExistence type="inferred from homology"/>
<comment type="cofactor">
    <cofactor evidence="1 5">
        <name>FAD</name>
        <dbReference type="ChEBI" id="CHEBI:57692"/>
    </cofactor>
</comment>
<keyword evidence="11" id="KW-1185">Reference proteome</keyword>
<dbReference type="Pfam" id="PF02770">
    <property type="entry name" value="Acyl-CoA_dh_M"/>
    <property type="match status" value="1"/>
</dbReference>
<dbReference type="InterPro" id="IPR036250">
    <property type="entry name" value="AcylCo_DH-like_C"/>
</dbReference>
<gene>
    <name evidence="10" type="ORF">SAMN05421790_1128</name>
</gene>
<dbReference type="InterPro" id="IPR041504">
    <property type="entry name" value="AidB_N"/>
</dbReference>
<dbReference type="InterPro" id="IPR009075">
    <property type="entry name" value="AcylCo_DH/oxidase_C"/>
</dbReference>
<dbReference type="InterPro" id="IPR009100">
    <property type="entry name" value="AcylCoA_DH/oxidase_NM_dom_sf"/>
</dbReference>
<evidence type="ECO:0000259" key="8">
    <source>
        <dbReference type="Pfam" id="PF02770"/>
    </source>
</evidence>
<evidence type="ECO:0000313" key="10">
    <source>
        <dbReference type="EMBL" id="SIT08210.1"/>
    </source>
</evidence>
<evidence type="ECO:0000256" key="4">
    <source>
        <dbReference type="ARBA" id="ARBA00022827"/>
    </source>
</evidence>
<feature type="domain" description="Acyl-CoA oxidase/dehydrogenase middle" evidence="8">
    <location>
        <begin position="190"/>
        <end position="292"/>
    </location>
</feature>
<dbReference type="Gene3D" id="1.20.140.10">
    <property type="entry name" value="Butyryl-CoA Dehydrogenase, subunit A, domain 3"/>
    <property type="match status" value="1"/>
</dbReference>
<evidence type="ECO:0000259" key="7">
    <source>
        <dbReference type="Pfam" id="PF00441"/>
    </source>
</evidence>
<feature type="region of interest" description="Disordered" evidence="6">
    <location>
        <begin position="1"/>
        <end position="20"/>
    </location>
</feature>
<dbReference type="Pfam" id="PF18158">
    <property type="entry name" value="AidB_N"/>
    <property type="match status" value="1"/>
</dbReference>
<protein>
    <submittedName>
        <fullName evidence="10">Acyl-CoA dehydrogenase</fullName>
    </submittedName>
</protein>
<dbReference type="InterPro" id="IPR006091">
    <property type="entry name" value="Acyl-CoA_Oxase/DH_mid-dom"/>
</dbReference>
<feature type="domain" description="Adaptive response protein AidB N-terminal" evidence="9">
    <location>
        <begin position="21"/>
        <end position="180"/>
    </location>
</feature>
<reference evidence="11" key="1">
    <citation type="submission" date="2017-01" db="EMBL/GenBank/DDBJ databases">
        <authorList>
            <person name="Varghese N."/>
            <person name="Submissions S."/>
        </authorList>
    </citation>
    <scope>NUCLEOTIDE SEQUENCE [LARGE SCALE GENOMIC DNA]</scope>
    <source>
        <strain evidence="11">DSM 45196</strain>
    </source>
</reference>
<evidence type="ECO:0000256" key="1">
    <source>
        <dbReference type="ARBA" id="ARBA00001974"/>
    </source>
</evidence>
<dbReference type="SUPFAM" id="SSF56645">
    <property type="entry name" value="Acyl-CoA dehydrogenase NM domain-like"/>
    <property type="match status" value="1"/>
</dbReference>
<name>A0A1N7PCE7_9BACL</name>
<evidence type="ECO:0000313" key="11">
    <source>
        <dbReference type="Proteomes" id="UP000186795"/>
    </source>
</evidence>
<dbReference type="InterPro" id="IPR052904">
    <property type="entry name" value="Acyl-CoA_dehydrogenase-like"/>
</dbReference>
<keyword evidence="5" id="KW-0560">Oxidoreductase</keyword>
<evidence type="ECO:0000259" key="9">
    <source>
        <dbReference type="Pfam" id="PF18158"/>
    </source>
</evidence>
<keyword evidence="4 5" id="KW-0274">FAD</keyword>
<keyword evidence="3 5" id="KW-0285">Flavoprotein</keyword>
<dbReference type="PANTHER" id="PTHR42707:SF2">
    <property type="entry name" value="ACD11 DEHYDROGENASE"/>
    <property type="match status" value="1"/>
</dbReference>
<evidence type="ECO:0000256" key="6">
    <source>
        <dbReference type="SAM" id="MobiDB-lite"/>
    </source>
</evidence>
<dbReference type="OrthoDB" id="9802447at2"/>
<dbReference type="AlphaFoldDB" id="A0A1N7PCE7"/>